<dbReference type="Gene3D" id="3.10.110.10">
    <property type="entry name" value="Ubiquitin Conjugating Enzyme"/>
    <property type="match status" value="1"/>
</dbReference>
<evidence type="ECO:0000259" key="6">
    <source>
        <dbReference type="PROSITE" id="PS50127"/>
    </source>
</evidence>
<feature type="region of interest" description="Disordered" evidence="5">
    <location>
        <begin position="863"/>
        <end position="916"/>
    </location>
</feature>
<name>A0A0U1MAF1_TALIS</name>
<dbReference type="InterPro" id="IPR012317">
    <property type="entry name" value="Poly(ADP-ribose)pol_cat_dom"/>
</dbReference>
<dbReference type="OMA" id="LVCHCKT"/>
<dbReference type="EMBL" id="CVMT01000013">
    <property type="protein sequence ID" value="CRG92525.1"/>
    <property type="molecule type" value="Genomic_DNA"/>
</dbReference>
<reference evidence="7 8" key="1">
    <citation type="submission" date="2015-04" db="EMBL/GenBank/DDBJ databases">
        <authorList>
            <person name="Syromyatnikov M.Y."/>
            <person name="Popov V.N."/>
        </authorList>
    </citation>
    <scope>NUCLEOTIDE SEQUENCE [LARGE SCALE GENOMIC DNA]</scope>
    <source>
        <strain evidence="7">WF-38-12</strain>
    </source>
</reference>
<protein>
    <submittedName>
        <fullName evidence="7">Ubiquitin-conjugating enzyme E2 Q</fullName>
    </submittedName>
</protein>
<dbReference type="OrthoDB" id="109543at2759"/>
<dbReference type="AlphaFoldDB" id="A0A0U1MAF1"/>
<evidence type="ECO:0000313" key="7">
    <source>
        <dbReference type="EMBL" id="CRG92525.1"/>
    </source>
</evidence>
<proteinExistence type="predicted"/>
<feature type="region of interest" description="Disordered" evidence="5">
    <location>
        <begin position="807"/>
        <end position="827"/>
    </location>
</feature>
<dbReference type="Pfam" id="PF00644">
    <property type="entry name" value="PARP"/>
    <property type="match status" value="1"/>
</dbReference>
<dbReference type="SUPFAM" id="SSF54495">
    <property type="entry name" value="UBC-like"/>
    <property type="match status" value="1"/>
</dbReference>
<keyword evidence="8" id="KW-1185">Reference proteome</keyword>
<organism evidence="7 8">
    <name type="scientific">Talaromyces islandicus</name>
    <name type="common">Penicillium islandicum</name>
    <dbReference type="NCBI Taxonomy" id="28573"/>
    <lineage>
        <taxon>Eukaryota</taxon>
        <taxon>Fungi</taxon>
        <taxon>Dikarya</taxon>
        <taxon>Ascomycota</taxon>
        <taxon>Pezizomycotina</taxon>
        <taxon>Eurotiomycetes</taxon>
        <taxon>Eurotiomycetidae</taxon>
        <taxon>Eurotiales</taxon>
        <taxon>Trichocomaceae</taxon>
        <taxon>Talaromyces</taxon>
        <taxon>Talaromyces sect. Islandici</taxon>
    </lineage>
</organism>
<evidence type="ECO:0000313" key="8">
    <source>
        <dbReference type="Proteomes" id="UP000054383"/>
    </source>
</evidence>
<dbReference type="FunFam" id="3.10.110.10:FF:000107">
    <property type="entry name" value="Ubiquitin conjugating enzyme, putative"/>
    <property type="match status" value="1"/>
</dbReference>
<gene>
    <name evidence="7" type="ORF">PISL3812_09586</name>
</gene>
<keyword evidence="2" id="KW-0808">Transferase</keyword>
<sequence length="1160" mass="129169">MPRKDFLRDLGRASANPPGFFSGVHDIRLGDDDESICFSFAAPSRSDLVLEFQAVVSDLSEYPKTHEYLIFSLSSTVPSAVVDALDTVRPAVAGAPIHDLFTTVSDALGSAVSASHDLLRGEEDQPSGYESLMEEGSDNEAAWEDDAFDEDQQFFGAAHQEMTQTKQSACLRFDLRAAKVAGFKVGYLGSLTGLIALSISCRIAKLGLSDEVMQAWGVDPSQYLVLLMRFPHGYVSMAHVLEIEASKRATLVQMHVGLCASYKPTMAEVVHAFSHPADDDLLQKPPGSESDNPHRKLMPLFIETPLNTLLNERFLKIVEIRDRLALSWSGAELYFNNVQGMIQSSITMDSDEYMVQDGWDASVPDIVQADQFHAASSHDQMSLPLITMQFLLRHFVKCPEFCLVCHCKIDMNFEALKPYVCSKPLCLYQYMALGIGHSVEWEILQQPFVIDLLISFTYASAAANALEDFPEGLGVMVPRIGQGTYKGNLHPSNLQLTISTDDKDEQFLRPGHWVLIMGPENDCSSDWHCRVQNTSNWPVVDLGTPIVAKMSQPAPPTKNKAQGRVVHFLAYDNNFDHLAVQQDKCQAIKSILDTLPDVMAMKSFLESIPSSSRRLLASWDRISPSAFDILRWIVASNRSCIMQDSEISGKQGARPNANLISGMKGYLQFRFAQGSPDKENKFFRAITTNVPKSPYPTLYAWHGSPLCNWHGIIREGLMYKKVTHGRAFGDGVYMAQHFSTSLGYTARSYAGGWPNSLLHINTALSLNEVINKPKKFQNHANGIYVVQNIEWIQTRYLFVNCQLENQTAKSTSSGEEESKTHKAPSKKLEYYPQEEGYMACGPTGLPIYIPMTALNQRRREALGITEQEPQTPPKASVETKKRGRKRKSSSKSAPKSTDSRVYDVSESRPVEDDCDNTSVATMDEDLAVLFSETEDEAIDSGKKKKRAQMTPVTNFEPGKLDESSLKLLDPPSYATTTATKSLQQHLIQTLKVQERNASDELGWYIDPQLINNPYQWIVELHSFELTLPLGQDLHKAGIQSIVLEMRFPKDFPMSPPFVRVVRPRLLEFNQGGGGHVTQGGALCMELLTNSGWLPSCSIEAVLVSIRIALCSMEPKPARLLNGQTAKNVMEYSVHDAVSAYVRACNAHGWEVPKEFHSMAW</sequence>
<dbReference type="GO" id="GO:0003950">
    <property type="term" value="F:NAD+ poly-ADP-ribosyltransferase activity"/>
    <property type="evidence" value="ECO:0007669"/>
    <property type="project" value="InterPro"/>
</dbReference>
<evidence type="ECO:0000256" key="1">
    <source>
        <dbReference type="ARBA" id="ARBA00022676"/>
    </source>
</evidence>
<keyword evidence="1" id="KW-0328">Glycosyltransferase</keyword>
<dbReference type="Pfam" id="PF00179">
    <property type="entry name" value="UQ_con"/>
    <property type="match status" value="1"/>
</dbReference>
<accession>A0A0U1MAF1</accession>
<dbReference type="STRING" id="28573.A0A0U1MAF1"/>
<keyword evidence="3" id="KW-0548">Nucleotidyltransferase</keyword>
<dbReference type="PANTHER" id="PTHR21328">
    <property type="entry name" value="POLY ADP-RIBOSE POLYMERASE FAMILY, MEMBER PARP"/>
    <property type="match status" value="1"/>
</dbReference>
<dbReference type="SMART" id="SM00212">
    <property type="entry name" value="UBCc"/>
    <property type="match status" value="1"/>
</dbReference>
<evidence type="ECO:0000256" key="4">
    <source>
        <dbReference type="ARBA" id="ARBA00023027"/>
    </source>
</evidence>
<feature type="compositionally biased region" description="Basic and acidic residues" evidence="5">
    <location>
        <begin position="897"/>
        <end position="911"/>
    </location>
</feature>
<dbReference type="Proteomes" id="UP000054383">
    <property type="component" value="Unassembled WGS sequence"/>
</dbReference>
<dbReference type="InterPro" id="IPR051838">
    <property type="entry name" value="ARTD_PARP"/>
</dbReference>
<dbReference type="GO" id="GO:0016779">
    <property type="term" value="F:nucleotidyltransferase activity"/>
    <property type="evidence" value="ECO:0007669"/>
    <property type="project" value="UniProtKB-KW"/>
</dbReference>
<evidence type="ECO:0000256" key="2">
    <source>
        <dbReference type="ARBA" id="ARBA00022679"/>
    </source>
</evidence>
<dbReference type="InterPro" id="IPR016135">
    <property type="entry name" value="UBQ-conjugating_enzyme/RWD"/>
</dbReference>
<evidence type="ECO:0000256" key="5">
    <source>
        <dbReference type="SAM" id="MobiDB-lite"/>
    </source>
</evidence>
<evidence type="ECO:0000256" key="3">
    <source>
        <dbReference type="ARBA" id="ARBA00022695"/>
    </source>
</evidence>
<dbReference type="CDD" id="cd23802">
    <property type="entry name" value="UBCc_UBE2Q"/>
    <property type="match status" value="1"/>
</dbReference>
<dbReference type="SUPFAM" id="SSF56399">
    <property type="entry name" value="ADP-ribosylation"/>
    <property type="match status" value="1"/>
</dbReference>
<dbReference type="Gene3D" id="3.90.228.10">
    <property type="match status" value="1"/>
</dbReference>
<feature type="domain" description="UBC core" evidence="6">
    <location>
        <begin position="981"/>
        <end position="1150"/>
    </location>
</feature>
<dbReference type="InterPro" id="IPR000608">
    <property type="entry name" value="UBC"/>
</dbReference>
<dbReference type="PROSITE" id="PS50127">
    <property type="entry name" value="UBC_2"/>
    <property type="match status" value="1"/>
</dbReference>
<keyword evidence="4" id="KW-0520">NAD</keyword>